<dbReference type="Gene3D" id="3.10.520.10">
    <property type="entry name" value="ApbE-like domains"/>
    <property type="match status" value="1"/>
</dbReference>
<keyword evidence="3 10" id="KW-0285">Flavoprotein</keyword>
<name>A0A8J8M9V4_9FIRM</name>
<keyword evidence="7 10" id="KW-0460">Magnesium</keyword>
<evidence type="ECO:0000256" key="11">
    <source>
        <dbReference type="PIRSR" id="PIRSR006268-2"/>
    </source>
</evidence>
<evidence type="ECO:0000256" key="4">
    <source>
        <dbReference type="ARBA" id="ARBA00022679"/>
    </source>
</evidence>
<keyword evidence="14" id="KW-1185">Reference proteome</keyword>
<feature type="binding site" evidence="11">
    <location>
        <position position="290"/>
    </location>
    <ligand>
        <name>Mg(2+)</name>
        <dbReference type="ChEBI" id="CHEBI:18420"/>
    </ligand>
</feature>
<dbReference type="GO" id="GO:0005886">
    <property type="term" value="C:plasma membrane"/>
    <property type="evidence" value="ECO:0007669"/>
    <property type="project" value="UniProtKB-SubCell"/>
</dbReference>
<protein>
    <recommendedName>
        <fullName evidence="2 10">FAD:protein FMN transferase</fullName>
        <ecNumber evidence="1 10">2.7.1.180</ecNumber>
    </recommendedName>
    <alternativeName>
        <fullName evidence="8 10">Flavin transferase</fullName>
    </alternativeName>
</protein>
<evidence type="ECO:0000256" key="1">
    <source>
        <dbReference type="ARBA" id="ARBA00011955"/>
    </source>
</evidence>
<reference evidence="13 14" key="1">
    <citation type="submission" date="2020-07" db="EMBL/GenBank/DDBJ databases">
        <title>Vallitalea guaymasensis genome.</title>
        <authorList>
            <person name="Postec A."/>
        </authorList>
    </citation>
    <scope>NUCLEOTIDE SEQUENCE [LARGE SCALE GENOMIC DNA]</scope>
    <source>
        <strain evidence="13 14">Ra1766G1</strain>
    </source>
</reference>
<evidence type="ECO:0000256" key="3">
    <source>
        <dbReference type="ARBA" id="ARBA00022630"/>
    </source>
</evidence>
<accession>A0A8J8M9V4</accession>
<dbReference type="GO" id="GO:0046872">
    <property type="term" value="F:metal ion binding"/>
    <property type="evidence" value="ECO:0007669"/>
    <property type="project" value="UniProtKB-UniRule"/>
</dbReference>
<feature type="signal peptide" evidence="12">
    <location>
        <begin position="1"/>
        <end position="22"/>
    </location>
</feature>
<evidence type="ECO:0000256" key="6">
    <source>
        <dbReference type="ARBA" id="ARBA00022827"/>
    </source>
</evidence>
<dbReference type="GO" id="GO:0016740">
    <property type="term" value="F:transferase activity"/>
    <property type="evidence" value="ECO:0007669"/>
    <property type="project" value="UniProtKB-UniRule"/>
</dbReference>
<evidence type="ECO:0000256" key="12">
    <source>
        <dbReference type="RuleBase" id="RU363002"/>
    </source>
</evidence>
<dbReference type="EMBL" id="CP058561">
    <property type="protein sequence ID" value="QUH29007.1"/>
    <property type="molecule type" value="Genomic_DNA"/>
</dbReference>
<keyword evidence="12" id="KW-0732">Signal</keyword>
<evidence type="ECO:0000256" key="9">
    <source>
        <dbReference type="ARBA" id="ARBA00048540"/>
    </source>
</evidence>
<dbReference type="PROSITE" id="PS51257">
    <property type="entry name" value="PROKAR_LIPOPROTEIN"/>
    <property type="match status" value="1"/>
</dbReference>
<organism evidence="13 14">
    <name type="scientific">Vallitalea guaymasensis</name>
    <dbReference type="NCBI Taxonomy" id="1185412"/>
    <lineage>
        <taxon>Bacteria</taxon>
        <taxon>Bacillati</taxon>
        <taxon>Bacillota</taxon>
        <taxon>Clostridia</taxon>
        <taxon>Lachnospirales</taxon>
        <taxon>Vallitaleaceae</taxon>
        <taxon>Vallitalea</taxon>
    </lineage>
</organism>
<dbReference type="PIRSF" id="PIRSF006268">
    <property type="entry name" value="ApbE"/>
    <property type="match status" value="1"/>
</dbReference>
<evidence type="ECO:0000313" key="13">
    <source>
        <dbReference type="EMBL" id="QUH29007.1"/>
    </source>
</evidence>
<keyword evidence="12" id="KW-0449">Lipoprotein</keyword>
<comment type="catalytic activity">
    <reaction evidence="9 10 12">
        <text>L-threonyl-[protein] + FAD = FMN-L-threonyl-[protein] + AMP + H(+)</text>
        <dbReference type="Rhea" id="RHEA:36847"/>
        <dbReference type="Rhea" id="RHEA-COMP:11060"/>
        <dbReference type="Rhea" id="RHEA-COMP:11061"/>
        <dbReference type="ChEBI" id="CHEBI:15378"/>
        <dbReference type="ChEBI" id="CHEBI:30013"/>
        <dbReference type="ChEBI" id="CHEBI:57692"/>
        <dbReference type="ChEBI" id="CHEBI:74257"/>
        <dbReference type="ChEBI" id="CHEBI:456215"/>
        <dbReference type="EC" id="2.7.1.180"/>
    </reaction>
</comment>
<keyword evidence="12" id="KW-0997">Cell inner membrane</keyword>
<comment type="function">
    <text evidence="12">Flavin transferase that catalyzes the transfer of the FMN moiety of FAD and its covalent binding to the hydroxyl group of a threonine residue in a target flavoprotein.</text>
</comment>
<keyword evidence="4 10" id="KW-0808">Transferase</keyword>
<keyword evidence="12" id="KW-1003">Cell membrane</keyword>
<evidence type="ECO:0000256" key="8">
    <source>
        <dbReference type="ARBA" id="ARBA00031306"/>
    </source>
</evidence>
<evidence type="ECO:0000256" key="10">
    <source>
        <dbReference type="PIRNR" id="PIRNR006268"/>
    </source>
</evidence>
<dbReference type="Proteomes" id="UP000677305">
    <property type="component" value="Chromosome"/>
</dbReference>
<dbReference type="PANTHER" id="PTHR30040:SF2">
    <property type="entry name" value="FAD:PROTEIN FMN TRANSFERASE"/>
    <property type="match status" value="1"/>
</dbReference>
<dbReference type="InterPro" id="IPR024932">
    <property type="entry name" value="ApbE"/>
</dbReference>
<keyword evidence="6 10" id="KW-0274">FAD</keyword>
<dbReference type="PANTHER" id="PTHR30040">
    <property type="entry name" value="THIAMINE BIOSYNTHESIS LIPOPROTEIN APBE"/>
    <property type="match status" value="1"/>
</dbReference>
<comment type="subcellular location">
    <subcellularLocation>
        <location evidence="12">Cell inner membrane</location>
        <topology evidence="12">Lipid-anchor</topology>
        <orientation evidence="12">Periplasmic side</orientation>
    </subcellularLocation>
</comment>
<evidence type="ECO:0000256" key="2">
    <source>
        <dbReference type="ARBA" id="ARBA00016337"/>
    </source>
</evidence>
<evidence type="ECO:0000256" key="7">
    <source>
        <dbReference type="ARBA" id="ARBA00022842"/>
    </source>
</evidence>
<dbReference type="SUPFAM" id="SSF143631">
    <property type="entry name" value="ApbE-like"/>
    <property type="match status" value="1"/>
</dbReference>
<keyword evidence="12" id="KW-0472">Membrane</keyword>
<evidence type="ECO:0000256" key="5">
    <source>
        <dbReference type="ARBA" id="ARBA00022723"/>
    </source>
</evidence>
<dbReference type="AlphaFoldDB" id="A0A8J8M9V4"/>
<gene>
    <name evidence="13" type="ORF">HYG85_08755</name>
</gene>
<dbReference type="EC" id="2.7.1.180" evidence="1 10"/>
<evidence type="ECO:0000313" key="14">
    <source>
        <dbReference type="Proteomes" id="UP000677305"/>
    </source>
</evidence>
<comment type="cofactor">
    <cofactor evidence="11">
        <name>Mg(2+)</name>
        <dbReference type="ChEBI" id="CHEBI:18420"/>
    </cofactor>
    <cofactor evidence="11">
        <name>Mn(2+)</name>
        <dbReference type="ChEBI" id="CHEBI:29035"/>
    </cofactor>
    <text evidence="11">Magnesium. Can also use manganese.</text>
</comment>
<keyword evidence="5 10" id="KW-0479">Metal-binding</keyword>
<dbReference type="RefSeq" id="WP_212693150.1">
    <property type="nucleotide sequence ID" value="NZ_CP058561.1"/>
</dbReference>
<dbReference type="InterPro" id="IPR003374">
    <property type="entry name" value="ApbE-like_sf"/>
</dbReference>
<proteinExistence type="inferred from homology"/>
<dbReference type="Pfam" id="PF02424">
    <property type="entry name" value="ApbE"/>
    <property type="match status" value="1"/>
</dbReference>
<dbReference type="KEGG" id="vgu:HYG85_08755"/>
<feature type="binding site" evidence="11">
    <location>
        <position position="286"/>
    </location>
    <ligand>
        <name>Mg(2+)</name>
        <dbReference type="ChEBI" id="CHEBI:18420"/>
    </ligand>
</feature>
<feature type="chain" id="PRO_5039741532" description="FAD:protein FMN transferase" evidence="12">
    <location>
        <begin position="23"/>
        <end position="350"/>
    </location>
</feature>
<sequence length="350" mass="39373">MKKRSLLLVVFISIVLVGCSNTINQKNQNISDETFLLGTLVKVTIYDENADKEDFEGIFKVVSDIESKVSRNISTSEISKINSNEIDEMKLSEDTFNIIKKGLYYSKLSEGRFDITIAPLVSLWGIDTEDARVPDQKEINDVLKKVNYKNLFLDEDNRTLHIKNDTQIDLGGIAKGYIADKVSKYLKQNKMEHAIINLGGNILTVGNKPNGDSWKIGIRNPFNTRGRELGVAAIGQKSLVTSGIYERYLEEDGVKYHHILDPYTGYPVENDLAGVTIISDYSVDGDGLSTVVFSMGLEEGYKFVEDMENIDAIFVTREKEVYVTSQAEKIFQLTDTNFKLKDFTNGIDKN</sequence>
<comment type="similarity">
    <text evidence="10 12">Belongs to the ApbE family.</text>
</comment>
<feature type="binding site" evidence="11">
    <location>
        <position position="172"/>
    </location>
    <ligand>
        <name>Mg(2+)</name>
        <dbReference type="ChEBI" id="CHEBI:18420"/>
    </ligand>
</feature>